<dbReference type="EMBL" id="JAIWYP010000004">
    <property type="protein sequence ID" value="KAH3839464.1"/>
    <property type="molecule type" value="Genomic_DNA"/>
</dbReference>
<keyword evidence="2" id="KW-1185">Reference proteome</keyword>
<dbReference type="Proteomes" id="UP000828390">
    <property type="component" value="Unassembled WGS sequence"/>
</dbReference>
<reference evidence="1" key="1">
    <citation type="journal article" date="2019" name="bioRxiv">
        <title>The Genome of the Zebra Mussel, Dreissena polymorpha: A Resource for Invasive Species Research.</title>
        <authorList>
            <person name="McCartney M.A."/>
            <person name="Auch B."/>
            <person name="Kono T."/>
            <person name="Mallez S."/>
            <person name="Zhang Y."/>
            <person name="Obille A."/>
            <person name="Becker A."/>
            <person name="Abrahante J.E."/>
            <person name="Garbe J."/>
            <person name="Badalamenti J.P."/>
            <person name="Herman A."/>
            <person name="Mangelson H."/>
            <person name="Liachko I."/>
            <person name="Sullivan S."/>
            <person name="Sone E.D."/>
            <person name="Koren S."/>
            <person name="Silverstein K.A.T."/>
            <person name="Beckman K.B."/>
            <person name="Gohl D.M."/>
        </authorList>
    </citation>
    <scope>NUCLEOTIDE SEQUENCE</scope>
    <source>
        <strain evidence="1">Duluth1</strain>
        <tissue evidence="1">Whole animal</tissue>
    </source>
</reference>
<dbReference type="AlphaFoldDB" id="A0A9D4KHD6"/>
<evidence type="ECO:0000313" key="2">
    <source>
        <dbReference type="Proteomes" id="UP000828390"/>
    </source>
</evidence>
<accession>A0A9D4KHD6</accession>
<proteinExistence type="predicted"/>
<reference evidence="1" key="2">
    <citation type="submission" date="2020-11" db="EMBL/GenBank/DDBJ databases">
        <authorList>
            <person name="McCartney M.A."/>
            <person name="Auch B."/>
            <person name="Kono T."/>
            <person name="Mallez S."/>
            <person name="Becker A."/>
            <person name="Gohl D.M."/>
            <person name="Silverstein K.A.T."/>
            <person name="Koren S."/>
            <person name="Bechman K.B."/>
            <person name="Herman A."/>
            <person name="Abrahante J.E."/>
            <person name="Garbe J."/>
        </authorList>
    </citation>
    <scope>NUCLEOTIDE SEQUENCE</scope>
    <source>
        <strain evidence="1">Duluth1</strain>
        <tissue evidence="1">Whole animal</tissue>
    </source>
</reference>
<protein>
    <submittedName>
        <fullName evidence="1">Uncharacterized protein</fullName>
    </submittedName>
</protein>
<comment type="caution">
    <text evidence="1">The sequence shown here is derived from an EMBL/GenBank/DDBJ whole genome shotgun (WGS) entry which is preliminary data.</text>
</comment>
<name>A0A9D4KHD6_DREPO</name>
<organism evidence="1 2">
    <name type="scientific">Dreissena polymorpha</name>
    <name type="common">Zebra mussel</name>
    <name type="synonym">Mytilus polymorpha</name>
    <dbReference type="NCBI Taxonomy" id="45954"/>
    <lineage>
        <taxon>Eukaryota</taxon>
        <taxon>Metazoa</taxon>
        <taxon>Spiralia</taxon>
        <taxon>Lophotrochozoa</taxon>
        <taxon>Mollusca</taxon>
        <taxon>Bivalvia</taxon>
        <taxon>Autobranchia</taxon>
        <taxon>Heteroconchia</taxon>
        <taxon>Euheterodonta</taxon>
        <taxon>Imparidentia</taxon>
        <taxon>Neoheterodontei</taxon>
        <taxon>Myida</taxon>
        <taxon>Dreissenoidea</taxon>
        <taxon>Dreissenidae</taxon>
        <taxon>Dreissena</taxon>
    </lineage>
</organism>
<gene>
    <name evidence="1" type="ORF">DPMN_112895</name>
</gene>
<sequence length="89" mass="9707">MRLKLGTKCSMARSEGTASVATVQDFAAGSGCAHEVLCVIVYISKAHLQLTQKISEPEEGSDEEPLETVNSQVRLFYAGQIKSCLTEWE</sequence>
<evidence type="ECO:0000313" key="1">
    <source>
        <dbReference type="EMBL" id="KAH3839464.1"/>
    </source>
</evidence>